<feature type="domain" description="tRNA-splicing endonuclease subunit Sen54 N-terminal" evidence="4">
    <location>
        <begin position="54"/>
        <end position="119"/>
    </location>
</feature>
<dbReference type="EMBL" id="KB310617">
    <property type="protein sequence ID" value="ELT91160.1"/>
    <property type="molecule type" value="Genomic_DNA"/>
</dbReference>
<dbReference type="OrthoDB" id="408683at2759"/>
<dbReference type="InterPro" id="IPR024337">
    <property type="entry name" value="tRNA_splic_suSen54"/>
</dbReference>
<evidence type="ECO:0000256" key="3">
    <source>
        <dbReference type="SAM" id="MobiDB-lite"/>
    </source>
</evidence>
<dbReference type="FunCoup" id="R7TJ78">
    <property type="interactions" value="9"/>
</dbReference>
<reference evidence="6" key="3">
    <citation type="submission" date="2015-06" db="UniProtKB">
        <authorList>
            <consortium name="EnsemblMetazoa"/>
        </authorList>
    </citation>
    <scope>IDENTIFICATION</scope>
</reference>
<dbReference type="InterPro" id="IPR024336">
    <property type="entry name" value="tRNA_splic_suSen54_N"/>
</dbReference>
<dbReference type="PANTHER" id="PTHR21027:SF1">
    <property type="entry name" value="TRNA-SPLICING ENDONUCLEASE SUBUNIT SEN54"/>
    <property type="match status" value="1"/>
</dbReference>
<evidence type="ECO:0000256" key="1">
    <source>
        <dbReference type="ARBA" id="ARBA00005736"/>
    </source>
</evidence>
<reference evidence="7" key="1">
    <citation type="submission" date="2012-12" db="EMBL/GenBank/DDBJ databases">
        <authorList>
            <person name="Hellsten U."/>
            <person name="Grimwood J."/>
            <person name="Chapman J.A."/>
            <person name="Shapiro H."/>
            <person name="Aerts A."/>
            <person name="Otillar R.P."/>
            <person name="Terry A.Y."/>
            <person name="Boore J.L."/>
            <person name="Simakov O."/>
            <person name="Marletaz F."/>
            <person name="Cho S.-J."/>
            <person name="Edsinger-Gonzales E."/>
            <person name="Havlak P."/>
            <person name="Kuo D.-H."/>
            <person name="Larsson T."/>
            <person name="Lv J."/>
            <person name="Arendt D."/>
            <person name="Savage R."/>
            <person name="Osoegawa K."/>
            <person name="de Jong P."/>
            <person name="Lindberg D.R."/>
            <person name="Seaver E.C."/>
            <person name="Weisblat D.A."/>
            <person name="Putnam N.H."/>
            <person name="Grigoriev I.V."/>
            <person name="Rokhsar D.S."/>
        </authorList>
    </citation>
    <scope>NUCLEOTIDE SEQUENCE</scope>
    <source>
        <strain evidence="7">I ESC-2004</strain>
    </source>
</reference>
<dbReference type="Proteomes" id="UP000014760">
    <property type="component" value="Unassembled WGS sequence"/>
</dbReference>
<sequence>MAARYLRAEELGSNIAKFCSPDLPQGSGLKSDEPDGSWLQAKQIDHYHRERKELLNEERVQVSKTLTKAQWDPVAQKVEVISKAMHQFWKVMGHVEEGRFWLQPEEALFLMDEGVVEIYHGEVPLSLQQAYGMFLNCSTLPPERYQVYSHLCRLGYIVRRHVPACGLRMTTAPKVDDEQMKEESSESTSQIKRKLSESDVDTKRIKESTTEECVVDQTAKLSVADAWSPVPKDQRVCKKSHSWNFAEINFPDLSVVEDKVMTLPSLPSDLLPSGISRDEPTKYRPNRYKQPAEADASDQMEFSCDAFNTSPVENASNWQEWKTQSRHKCNNALVDLVHNGKTKPLVDSVVGDSHQVLSRLQIFKPLILPEKSEDACTPSSPVSPVFDVHLPNANFKKTNPGTPDLRVCVYRQSEMVPDLSQIVKLSELYEDNVLLQWAVVDNGDVAFYSFNQIDLPVDLTD</sequence>
<evidence type="ECO:0000313" key="7">
    <source>
        <dbReference type="Proteomes" id="UP000014760"/>
    </source>
</evidence>
<dbReference type="GO" id="GO:0000379">
    <property type="term" value="P:tRNA-type intron splice site recognition and cleavage"/>
    <property type="evidence" value="ECO:0007669"/>
    <property type="project" value="TreeGrafter"/>
</dbReference>
<evidence type="ECO:0000313" key="5">
    <source>
        <dbReference type="EMBL" id="ELT91160.1"/>
    </source>
</evidence>
<evidence type="ECO:0000313" key="6">
    <source>
        <dbReference type="EnsemblMetazoa" id="CapteP229033"/>
    </source>
</evidence>
<dbReference type="GO" id="GO:0000214">
    <property type="term" value="C:tRNA-intron endonuclease complex"/>
    <property type="evidence" value="ECO:0007669"/>
    <property type="project" value="TreeGrafter"/>
</dbReference>
<dbReference type="OMA" id="NIWHERI"/>
<dbReference type="AlphaFoldDB" id="R7TJ78"/>
<dbReference type="EMBL" id="AMQN01013940">
    <property type="status" value="NOT_ANNOTATED_CDS"/>
    <property type="molecule type" value="Genomic_DNA"/>
</dbReference>
<name>R7TJ78_CAPTE</name>
<comment type="similarity">
    <text evidence="1">Belongs to the SEN54 family.</text>
</comment>
<dbReference type="HOGENOM" id="CLU_033069_1_0_1"/>
<dbReference type="EnsemblMetazoa" id="CapteT229033">
    <property type="protein sequence ID" value="CapteP229033"/>
    <property type="gene ID" value="CapteG229033"/>
</dbReference>
<evidence type="ECO:0000259" key="4">
    <source>
        <dbReference type="Pfam" id="PF12928"/>
    </source>
</evidence>
<dbReference type="STRING" id="283909.R7TJ78"/>
<feature type="region of interest" description="Disordered" evidence="3">
    <location>
        <begin position="175"/>
        <end position="195"/>
    </location>
</feature>
<organism evidence="5">
    <name type="scientific">Capitella teleta</name>
    <name type="common">Polychaete worm</name>
    <dbReference type="NCBI Taxonomy" id="283909"/>
    <lineage>
        <taxon>Eukaryota</taxon>
        <taxon>Metazoa</taxon>
        <taxon>Spiralia</taxon>
        <taxon>Lophotrochozoa</taxon>
        <taxon>Annelida</taxon>
        <taxon>Polychaeta</taxon>
        <taxon>Sedentaria</taxon>
        <taxon>Scolecida</taxon>
        <taxon>Capitellidae</taxon>
        <taxon>Capitella</taxon>
    </lineage>
</organism>
<accession>R7TJ78</accession>
<gene>
    <name evidence="5" type="ORF">CAPTEDRAFT_229033</name>
</gene>
<keyword evidence="7" id="KW-1185">Reference proteome</keyword>
<evidence type="ECO:0000256" key="2">
    <source>
        <dbReference type="ARBA" id="ARBA00022694"/>
    </source>
</evidence>
<keyword evidence="2" id="KW-0819">tRNA processing</keyword>
<dbReference type="Pfam" id="PF12928">
    <property type="entry name" value="tRNA_int_end_N2"/>
    <property type="match status" value="1"/>
</dbReference>
<feature type="compositionally biased region" description="Basic and acidic residues" evidence="3">
    <location>
        <begin position="175"/>
        <end position="184"/>
    </location>
</feature>
<protein>
    <recommendedName>
        <fullName evidence="4">tRNA-splicing endonuclease subunit Sen54 N-terminal domain-containing protein</fullName>
    </recommendedName>
</protein>
<reference evidence="5 7" key="2">
    <citation type="journal article" date="2013" name="Nature">
        <title>Insights into bilaterian evolution from three spiralian genomes.</title>
        <authorList>
            <person name="Simakov O."/>
            <person name="Marletaz F."/>
            <person name="Cho S.J."/>
            <person name="Edsinger-Gonzales E."/>
            <person name="Havlak P."/>
            <person name="Hellsten U."/>
            <person name="Kuo D.H."/>
            <person name="Larsson T."/>
            <person name="Lv J."/>
            <person name="Arendt D."/>
            <person name="Savage R."/>
            <person name="Osoegawa K."/>
            <person name="de Jong P."/>
            <person name="Grimwood J."/>
            <person name="Chapman J.A."/>
            <person name="Shapiro H."/>
            <person name="Aerts A."/>
            <person name="Otillar R.P."/>
            <person name="Terry A.Y."/>
            <person name="Boore J.L."/>
            <person name="Grigoriev I.V."/>
            <person name="Lindberg D.R."/>
            <person name="Seaver E.C."/>
            <person name="Weisblat D.A."/>
            <person name="Putnam N.H."/>
            <person name="Rokhsar D.S."/>
        </authorList>
    </citation>
    <scope>NUCLEOTIDE SEQUENCE</scope>
    <source>
        <strain evidence="5 7">I ESC-2004</strain>
    </source>
</reference>
<dbReference type="PANTHER" id="PTHR21027">
    <property type="entry name" value="TRNA-SPLICING ENDONUCLEASE SUBUNIT SEN54"/>
    <property type="match status" value="1"/>
</dbReference>
<proteinExistence type="inferred from homology"/>